<name>A0A951IWV4_9BACT</name>
<feature type="transmembrane region" description="Helical" evidence="6">
    <location>
        <begin position="35"/>
        <end position="55"/>
    </location>
</feature>
<comment type="caution">
    <text evidence="8">The sequence shown here is derived from an EMBL/GenBank/DDBJ whole genome shotgun (WGS) entry which is preliminary data.</text>
</comment>
<sequence length="68" mass="8080">MMGMVLVLAVLYSLLTIWALLDLSKNTAIQRFDRMLLVAIVLFFHPFGPFLYFHFAKKLKRKTIFHRH</sequence>
<evidence type="ECO:0000313" key="8">
    <source>
        <dbReference type="EMBL" id="MBW3467714.1"/>
    </source>
</evidence>
<evidence type="ECO:0000259" key="7">
    <source>
        <dbReference type="Pfam" id="PF13396"/>
    </source>
</evidence>
<keyword evidence="3 6" id="KW-0812">Transmembrane</keyword>
<proteinExistence type="predicted"/>
<evidence type="ECO:0000256" key="1">
    <source>
        <dbReference type="ARBA" id="ARBA00004651"/>
    </source>
</evidence>
<dbReference type="Proteomes" id="UP000727490">
    <property type="component" value="Unassembled WGS sequence"/>
</dbReference>
<dbReference type="Pfam" id="PF13396">
    <property type="entry name" value="PLDc_N"/>
    <property type="match status" value="1"/>
</dbReference>
<evidence type="ECO:0000256" key="5">
    <source>
        <dbReference type="ARBA" id="ARBA00023136"/>
    </source>
</evidence>
<organism evidence="8 9">
    <name type="scientific">Arthrospiribacter ruber</name>
    <dbReference type="NCBI Taxonomy" id="2487934"/>
    <lineage>
        <taxon>Bacteria</taxon>
        <taxon>Pseudomonadati</taxon>
        <taxon>Bacteroidota</taxon>
        <taxon>Cytophagia</taxon>
        <taxon>Cytophagales</taxon>
        <taxon>Cyclobacteriaceae</taxon>
        <taxon>Arthrospiribacter</taxon>
    </lineage>
</organism>
<keyword evidence="5 6" id="KW-0472">Membrane</keyword>
<accession>A0A951IWV4</accession>
<keyword evidence="2" id="KW-1003">Cell membrane</keyword>
<keyword evidence="4 6" id="KW-1133">Transmembrane helix</keyword>
<evidence type="ECO:0000256" key="4">
    <source>
        <dbReference type="ARBA" id="ARBA00022989"/>
    </source>
</evidence>
<feature type="domain" description="Cardiolipin synthase N-terminal" evidence="7">
    <location>
        <begin position="14"/>
        <end position="55"/>
    </location>
</feature>
<comment type="subcellular location">
    <subcellularLocation>
        <location evidence="1">Cell membrane</location>
        <topology evidence="1">Multi-pass membrane protein</topology>
    </subcellularLocation>
</comment>
<dbReference type="GO" id="GO:0005886">
    <property type="term" value="C:plasma membrane"/>
    <property type="evidence" value="ECO:0007669"/>
    <property type="project" value="UniProtKB-SubCell"/>
</dbReference>
<dbReference type="InterPro" id="IPR027379">
    <property type="entry name" value="CLS_N"/>
</dbReference>
<evidence type="ECO:0000256" key="6">
    <source>
        <dbReference type="SAM" id="Phobius"/>
    </source>
</evidence>
<evidence type="ECO:0000313" key="9">
    <source>
        <dbReference type="Proteomes" id="UP000727490"/>
    </source>
</evidence>
<dbReference type="AlphaFoldDB" id="A0A951IWV4"/>
<protein>
    <recommendedName>
        <fullName evidence="7">Cardiolipin synthase N-terminal domain-containing protein</fullName>
    </recommendedName>
</protein>
<reference evidence="8 9" key="1">
    <citation type="journal article" date="2020" name="Syst. Appl. Microbiol.">
        <title>Arthrospiribacter ruber gen. nov., sp. nov., a novel bacterium isolated from Arthrospira cultures.</title>
        <authorList>
            <person name="Waleron M."/>
            <person name="Misztak A."/>
            <person name="Waleron M.M."/>
            <person name="Furmaniak M."/>
            <person name="Mrozik A."/>
            <person name="Waleron K."/>
        </authorList>
    </citation>
    <scope>NUCLEOTIDE SEQUENCE [LARGE SCALE GENOMIC DNA]</scope>
    <source>
        <strain evidence="8 9">DPMB0001</strain>
    </source>
</reference>
<evidence type="ECO:0000256" key="2">
    <source>
        <dbReference type="ARBA" id="ARBA00022475"/>
    </source>
</evidence>
<dbReference type="EMBL" id="RPHB01000003">
    <property type="protein sequence ID" value="MBW3467714.1"/>
    <property type="molecule type" value="Genomic_DNA"/>
</dbReference>
<evidence type="ECO:0000256" key="3">
    <source>
        <dbReference type="ARBA" id="ARBA00022692"/>
    </source>
</evidence>
<keyword evidence="9" id="KW-1185">Reference proteome</keyword>
<gene>
    <name evidence="8" type="ORF">EGN73_07775</name>
</gene>